<feature type="signal peptide" evidence="3">
    <location>
        <begin position="1"/>
        <end position="20"/>
    </location>
</feature>
<protein>
    <submittedName>
        <fullName evidence="5">Carbonic anhydrase</fullName>
    </submittedName>
</protein>
<reference evidence="5" key="2">
    <citation type="submission" date="2021-04" db="EMBL/GenBank/DDBJ databases">
        <authorList>
            <person name="Podell S."/>
        </authorList>
    </citation>
    <scope>NUCLEOTIDE SEQUENCE</scope>
    <source>
        <strain evidence="5">Hildebrandi</strain>
    </source>
</reference>
<evidence type="ECO:0000259" key="4">
    <source>
        <dbReference type="PROSITE" id="PS51144"/>
    </source>
</evidence>
<comment type="similarity">
    <text evidence="1">Belongs to the alpha-carbonic anhydrase family.</text>
</comment>
<gene>
    <name evidence="5" type="ORF">IV203_007201</name>
</gene>
<dbReference type="InterPro" id="IPR001148">
    <property type="entry name" value="CA_dom"/>
</dbReference>
<dbReference type="Pfam" id="PF00194">
    <property type="entry name" value="Carb_anhydrase"/>
    <property type="match status" value="1"/>
</dbReference>
<comment type="catalytic activity">
    <reaction evidence="2">
        <text>hydrogencarbonate + H(+) = CO2 + H2O</text>
        <dbReference type="Rhea" id="RHEA:10748"/>
        <dbReference type="ChEBI" id="CHEBI:15377"/>
        <dbReference type="ChEBI" id="CHEBI:15378"/>
        <dbReference type="ChEBI" id="CHEBI:16526"/>
        <dbReference type="ChEBI" id="CHEBI:17544"/>
        <dbReference type="EC" id="4.2.1.1"/>
    </reaction>
</comment>
<dbReference type="PANTHER" id="PTHR18952">
    <property type="entry name" value="CARBONIC ANHYDRASE"/>
    <property type="match status" value="1"/>
</dbReference>
<comment type="caution">
    <text evidence="5">The sequence shown here is derived from an EMBL/GenBank/DDBJ whole genome shotgun (WGS) entry which is preliminary data.</text>
</comment>
<evidence type="ECO:0000256" key="2">
    <source>
        <dbReference type="ARBA" id="ARBA00048348"/>
    </source>
</evidence>
<dbReference type="SMART" id="SM01057">
    <property type="entry name" value="Carb_anhydrase"/>
    <property type="match status" value="1"/>
</dbReference>
<keyword evidence="6" id="KW-1185">Reference proteome</keyword>
<dbReference type="PANTHER" id="PTHR18952:SF265">
    <property type="entry name" value="CARBONIC ANHYDRASE"/>
    <property type="match status" value="1"/>
</dbReference>
<name>A0A9K3KE87_9STRA</name>
<dbReference type="OrthoDB" id="46994at2759"/>
<dbReference type="PROSITE" id="PS51144">
    <property type="entry name" value="ALPHA_CA_2"/>
    <property type="match status" value="1"/>
</dbReference>
<evidence type="ECO:0000256" key="3">
    <source>
        <dbReference type="SAM" id="SignalP"/>
    </source>
</evidence>
<accession>A0A9K3KE87</accession>
<dbReference type="GO" id="GO:0008270">
    <property type="term" value="F:zinc ion binding"/>
    <property type="evidence" value="ECO:0007669"/>
    <property type="project" value="InterPro"/>
</dbReference>
<evidence type="ECO:0000313" key="5">
    <source>
        <dbReference type="EMBL" id="KAG7342109.1"/>
    </source>
</evidence>
<feature type="chain" id="PRO_5039888191" evidence="3">
    <location>
        <begin position="21"/>
        <end position="396"/>
    </location>
</feature>
<evidence type="ECO:0000313" key="6">
    <source>
        <dbReference type="Proteomes" id="UP000693970"/>
    </source>
</evidence>
<dbReference type="EMBL" id="JAGRRH010000025">
    <property type="protein sequence ID" value="KAG7342109.1"/>
    <property type="molecule type" value="Genomic_DNA"/>
</dbReference>
<dbReference type="AlphaFoldDB" id="A0A9K3KE87"/>
<dbReference type="InterPro" id="IPR023561">
    <property type="entry name" value="Carbonic_anhydrase_a-class"/>
</dbReference>
<dbReference type="GO" id="GO:0004089">
    <property type="term" value="F:carbonate dehydratase activity"/>
    <property type="evidence" value="ECO:0007669"/>
    <property type="project" value="UniProtKB-EC"/>
</dbReference>
<sequence length="396" mass="45015">MTLCSSALVAVLLLGNAANAQDWGDWYDSYKMDYTYDTTDGNGPANWGGVDGIGEWVDFDVTGRIAALGNQCDVGTRPSSILLDPGTGLNQQFYCQDLHEPLPRQINPDVDCSRWEVTFAITPYALKAYFPLSDGYCLRPSLIFSGRMDPYVLLWMEIHTRSEHAIAGKRYDAEIQMIHAGTGREAGQLMTITLMVDASAVDDDLELEWMLQQWRETAQTEREYCNGGGDRKRRLRSSQQPDLSQYMRNGNFSSYKETTSRNLARNLQFTTSSCRTDRFGRGCEPLGPRRRMFPYNLWQSIWYYGYSGSLSAPPCSEIVQWRVLDEPLHISPRQYKELTFLLSQSLDDNCQLDTATDNNGENRRPIQESVNSAFQGVYYHCTPSNFGHFVYAPEDQ</sequence>
<dbReference type="Proteomes" id="UP000693970">
    <property type="component" value="Unassembled WGS sequence"/>
</dbReference>
<feature type="domain" description="Alpha-carbonic anhydrase" evidence="4">
    <location>
        <begin position="32"/>
        <end position="374"/>
    </location>
</feature>
<proteinExistence type="inferred from homology"/>
<evidence type="ECO:0000256" key="1">
    <source>
        <dbReference type="ARBA" id="ARBA00010718"/>
    </source>
</evidence>
<reference evidence="5" key="1">
    <citation type="journal article" date="2021" name="Sci. Rep.">
        <title>Diploid genomic architecture of Nitzschia inconspicua, an elite biomass production diatom.</title>
        <authorList>
            <person name="Oliver A."/>
            <person name="Podell S."/>
            <person name="Pinowska A."/>
            <person name="Traller J.C."/>
            <person name="Smith S.R."/>
            <person name="McClure R."/>
            <person name="Beliaev A."/>
            <person name="Bohutskyi P."/>
            <person name="Hill E.A."/>
            <person name="Rabines A."/>
            <person name="Zheng H."/>
            <person name="Allen L.Z."/>
            <person name="Kuo A."/>
            <person name="Grigoriev I.V."/>
            <person name="Allen A.E."/>
            <person name="Hazlebeck D."/>
            <person name="Allen E.E."/>
        </authorList>
    </citation>
    <scope>NUCLEOTIDE SEQUENCE</scope>
    <source>
        <strain evidence="5">Hildebrandi</strain>
    </source>
</reference>
<organism evidence="5 6">
    <name type="scientific">Nitzschia inconspicua</name>
    <dbReference type="NCBI Taxonomy" id="303405"/>
    <lineage>
        <taxon>Eukaryota</taxon>
        <taxon>Sar</taxon>
        <taxon>Stramenopiles</taxon>
        <taxon>Ochrophyta</taxon>
        <taxon>Bacillariophyta</taxon>
        <taxon>Bacillariophyceae</taxon>
        <taxon>Bacillariophycidae</taxon>
        <taxon>Bacillariales</taxon>
        <taxon>Bacillariaceae</taxon>
        <taxon>Nitzschia</taxon>
    </lineage>
</organism>
<keyword evidence="3" id="KW-0732">Signal</keyword>